<reference evidence="4" key="2">
    <citation type="submission" date="2020-04" db="EMBL/GenBank/DDBJ databases">
        <authorList>
            <consortium name="NCBI Genome Project"/>
        </authorList>
    </citation>
    <scope>NUCLEOTIDE SEQUENCE</scope>
    <source>
        <strain evidence="4">CBS 781.70</strain>
    </source>
</reference>
<dbReference type="RefSeq" id="XP_033534652.1">
    <property type="nucleotide sequence ID" value="XM_033681853.1"/>
</dbReference>
<sequence length="215" mass="22229">MSIPLPPSDTPAIPHPDVAATRQSTITTTGLPSNPSPHLRSHSRCSSPTLTSPTSPISKPHSPSDSLSPTTTLCSCCRNLLAAPELTQPRGPSETVTPASTFPSSPPPTAIATSPPSYARSPRSVPKRPQKRATAGGRRARNNSFVRIGKRIKMELQSCFVDPNVKAGGQGGGSGGGGGGGGGGGIQGGSGEQAQVQVPYETHFEKVPDLHWTER</sequence>
<gene>
    <name evidence="2 4" type="ORF">P152DRAFT_481893</name>
</gene>
<feature type="compositionally biased region" description="Low complexity" evidence="1">
    <location>
        <begin position="46"/>
        <end position="71"/>
    </location>
</feature>
<dbReference type="GeneID" id="54422423"/>
<name>A0A6G1G509_9PEZI</name>
<feature type="compositionally biased region" description="Polar residues" evidence="1">
    <location>
        <begin position="21"/>
        <end position="33"/>
    </location>
</feature>
<reference evidence="2 4" key="1">
    <citation type="submission" date="2020-01" db="EMBL/GenBank/DDBJ databases">
        <authorList>
            <consortium name="DOE Joint Genome Institute"/>
            <person name="Haridas S."/>
            <person name="Albert R."/>
            <person name="Binder M."/>
            <person name="Bloem J."/>
            <person name="Labutti K."/>
            <person name="Salamov A."/>
            <person name="Andreopoulos B."/>
            <person name="Baker S.E."/>
            <person name="Barry K."/>
            <person name="Bills G."/>
            <person name="Bluhm B.H."/>
            <person name="Cannon C."/>
            <person name="Castanera R."/>
            <person name="Culley D.E."/>
            <person name="Daum C."/>
            <person name="Ezra D."/>
            <person name="Gonzalez J.B."/>
            <person name="Henrissat B."/>
            <person name="Kuo A."/>
            <person name="Liang C."/>
            <person name="Lipzen A."/>
            <person name="Lutzoni F."/>
            <person name="Magnuson J."/>
            <person name="Mondo S."/>
            <person name="Nolan M."/>
            <person name="Ohm R."/>
            <person name="Pangilinan J."/>
            <person name="Park H.-J."/>
            <person name="Ramirez L."/>
            <person name="Alfaro M."/>
            <person name="Sun H."/>
            <person name="Tritt A."/>
            <person name="Yoshinaga Y."/>
            <person name="Zwiers L.-H."/>
            <person name="Turgeon B.G."/>
            <person name="Goodwin S.B."/>
            <person name="Spatafora J.W."/>
            <person name="Crous P.W."/>
            <person name="Grigoriev I.V."/>
        </authorList>
    </citation>
    <scope>NUCLEOTIDE SEQUENCE</scope>
    <source>
        <strain evidence="2 4">CBS 781.70</strain>
    </source>
</reference>
<evidence type="ECO:0000313" key="4">
    <source>
        <dbReference type="RefSeq" id="XP_033534652.1"/>
    </source>
</evidence>
<organism evidence="2">
    <name type="scientific">Eremomyces bilateralis CBS 781.70</name>
    <dbReference type="NCBI Taxonomy" id="1392243"/>
    <lineage>
        <taxon>Eukaryota</taxon>
        <taxon>Fungi</taxon>
        <taxon>Dikarya</taxon>
        <taxon>Ascomycota</taxon>
        <taxon>Pezizomycotina</taxon>
        <taxon>Dothideomycetes</taxon>
        <taxon>Dothideomycetes incertae sedis</taxon>
        <taxon>Eremomycetales</taxon>
        <taxon>Eremomycetaceae</taxon>
        <taxon>Eremomyces</taxon>
    </lineage>
</organism>
<dbReference type="EMBL" id="ML975156">
    <property type="protein sequence ID" value="KAF1813021.1"/>
    <property type="molecule type" value="Genomic_DNA"/>
</dbReference>
<feature type="region of interest" description="Disordered" evidence="1">
    <location>
        <begin position="1"/>
        <end position="71"/>
    </location>
</feature>
<proteinExistence type="predicted"/>
<keyword evidence="3" id="KW-1185">Reference proteome</keyword>
<feature type="compositionally biased region" description="Basic and acidic residues" evidence="1">
    <location>
        <begin position="202"/>
        <end position="215"/>
    </location>
</feature>
<feature type="region of interest" description="Disordered" evidence="1">
    <location>
        <begin position="85"/>
        <end position="144"/>
    </location>
</feature>
<protein>
    <submittedName>
        <fullName evidence="2 4">Uncharacterized protein</fullName>
    </submittedName>
</protein>
<evidence type="ECO:0000256" key="1">
    <source>
        <dbReference type="SAM" id="MobiDB-lite"/>
    </source>
</evidence>
<reference evidence="4" key="3">
    <citation type="submission" date="2025-04" db="UniProtKB">
        <authorList>
            <consortium name="RefSeq"/>
        </authorList>
    </citation>
    <scope>IDENTIFICATION</scope>
    <source>
        <strain evidence="4">CBS 781.70</strain>
    </source>
</reference>
<feature type="compositionally biased region" description="Gly residues" evidence="1">
    <location>
        <begin position="170"/>
        <end position="191"/>
    </location>
</feature>
<evidence type="ECO:0000313" key="3">
    <source>
        <dbReference type="Proteomes" id="UP000504638"/>
    </source>
</evidence>
<evidence type="ECO:0000313" key="2">
    <source>
        <dbReference type="EMBL" id="KAF1813021.1"/>
    </source>
</evidence>
<feature type="region of interest" description="Disordered" evidence="1">
    <location>
        <begin position="170"/>
        <end position="215"/>
    </location>
</feature>
<dbReference type="AlphaFoldDB" id="A0A6G1G509"/>
<dbReference type="Proteomes" id="UP000504638">
    <property type="component" value="Unplaced"/>
</dbReference>
<accession>A0A6G1G509</accession>